<evidence type="ECO:0000313" key="2">
    <source>
        <dbReference type="Proteomes" id="UP000236291"/>
    </source>
</evidence>
<accession>A0A2K3PRA3</accession>
<feature type="non-terminal residue" evidence="1">
    <location>
        <position position="69"/>
    </location>
</feature>
<protein>
    <submittedName>
        <fullName evidence="1">Uncharacterized protein</fullName>
    </submittedName>
</protein>
<reference evidence="1 2" key="2">
    <citation type="journal article" date="2017" name="Front. Plant Sci.">
        <title>Gene Classification and Mining of Molecular Markers Useful in Red Clover (Trifolium pratense) Breeding.</title>
        <authorList>
            <person name="Istvanek J."/>
            <person name="Dluhosova J."/>
            <person name="Dluhos P."/>
            <person name="Patkova L."/>
            <person name="Nedelnik J."/>
            <person name="Repkova J."/>
        </authorList>
    </citation>
    <scope>NUCLEOTIDE SEQUENCE [LARGE SCALE GENOMIC DNA]</scope>
    <source>
        <strain evidence="2">cv. Tatra</strain>
        <tissue evidence="1">Young leaves</tissue>
    </source>
</reference>
<sequence length="69" mass="7169">MLMAGPLSSSSIGGGFVPAGTPMLKRAYIVVPGAGPKVGLLGWNNWPNRLNCQDSPCIVGEAVIRLYLG</sequence>
<proteinExistence type="predicted"/>
<comment type="caution">
    <text evidence="1">The sequence shown here is derived from an EMBL/GenBank/DDBJ whole genome shotgun (WGS) entry which is preliminary data.</text>
</comment>
<dbReference type="EMBL" id="ASHM01009689">
    <property type="protein sequence ID" value="PNY17804.1"/>
    <property type="molecule type" value="Genomic_DNA"/>
</dbReference>
<evidence type="ECO:0000313" key="1">
    <source>
        <dbReference type="EMBL" id="PNY17804.1"/>
    </source>
</evidence>
<dbReference type="Proteomes" id="UP000236291">
    <property type="component" value="Unassembled WGS sequence"/>
</dbReference>
<name>A0A2K3PRA3_TRIPR</name>
<gene>
    <name evidence="1" type="ORF">L195_g014556</name>
</gene>
<reference evidence="1 2" key="1">
    <citation type="journal article" date="2014" name="Am. J. Bot.">
        <title>Genome assembly and annotation for red clover (Trifolium pratense; Fabaceae).</title>
        <authorList>
            <person name="Istvanek J."/>
            <person name="Jaros M."/>
            <person name="Krenek A."/>
            <person name="Repkova J."/>
        </authorList>
    </citation>
    <scope>NUCLEOTIDE SEQUENCE [LARGE SCALE GENOMIC DNA]</scope>
    <source>
        <strain evidence="2">cv. Tatra</strain>
        <tissue evidence="1">Young leaves</tissue>
    </source>
</reference>
<organism evidence="1 2">
    <name type="scientific">Trifolium pratense</name>
    <name type="common">Red clover</name>
    <dbReference type="NCBI Taxonomy" id="57577"/>
    <lineage>
        <taxon>Eukaryota</taxon>
        <taxon>Viridiplantae</taxon>
        <taxon>Streptophyta</taxon>
        <taxon>Embryophyta</taxon>
        <taxon>Tracheophyta</taxon>
        <taxon>Spermatophyta</taxon>
        <taxon>Magnoliopsida</taxon>
        <taxon>eudicotyledons</taxon>
        <taxon>Gunneridae</taxon>
        <taxon>Pentapetalae</taxon>
        <taxon>rosids</taxon>
        <taxon>fabids</taxon>
        <taxon>Fabales</taxon>
        <taxon>Fabaceae</taxon>
        <taxon>Papilionoideae</taxon>
        <taxon>50 kb inversion clade</taxon>
        <taxon>NPAAA clade</taxon>
        <taxon>Hologalegina</taxon>
        <taxon>IRL clade</taxon>
        <taxon>Trifolieae</taxon>
        <taxon>Trifolium</taxon>
    </lineage>
</organism>
<dbReference type="AlphaFoldDB" id="A0A2K3PRA3"/>